<dbReference type="InterPro" id="IPR036513">
    <property type="entry name" value="STAS_dom_sf"/>
</dbReference>
<dbReference type="Proteomes" id="UP000887540">
    <property type="component" value="Unplaced"/>
</dbReference>
<evidence type="ECO:0000256" key="5">
    <source>
        <dbReference type="SAM" id="Phobius"/>
    </source>
</evidence>
<feature type="transmembrane region" description="Helical" evidence="5">
    <location>
        <begin position="157"/>
        <end position="190"/>
    </location>
</feature>
<keyword evidence="2 5" id="KW-0812">Transmembrane</keyword>
<dbReference type="InterPro" id="IPR002645">
    <property type="entry name" value="STAS_dom"/>
</dbReference>
<evidence type="ECO:0000259" key="6">
    <source>
        <dbReference type="PROSITE" id="PS50801"/>
    </source>
</evidence>
<accession>A0A914CED0</accession>
<dbReference type="PROSITE" id="PS50801">
    <property type="entry name" value="STAS"/>
    <property type="match status" value="1"/>
</dbReference>
<evidence type="ECO:0000313" key="8">
    <source>
        <dbReference type="WBParaSite" id="ACRNAN_Path_997.g3831.t1"/>
    </source>
</evidence>
<evidence type="ECO:0000313" key="7">
    <source>
        <dbReference type="Proteomes" id="UP000887540"/>
    </source>
</evidence>
<evidence type="ECO:0000256" key="2">
    <source>
        <dbReference type="ARBA" id="ARBA00022692"/>
    </source>
</evidence>
<feature type="transmembrane region" description="Helical" evidence="5">
    <location>
        <begin position="33"/>
        <end position="57"/>
    </location>
</feature>
<reference evidence="8" key="1">
    <citation type="submission" date="2022-11" db="UniProtKB">
        <authorList>
            <consortium name="WormBaseParasite"/>
        </authorList>
    </citation>
    <scope>IDENTIFICATION</scope>
</reference>
<protein>
    <submittedName>
        <fullName evidence="8">STAS domain-containing protein</fullName>
    </submittedName>
</protein>
<feature type="transmembrane region" description="Helical" evidence="5">
    <location>
        <begin position="85"/>
        <end position="108"/>
    </location>
</feature>
<dbReference type="Gene3D" id="3.30.750.24">
    <property type="entry name" value="STAS domain"/>
    <property type="match status" value="1"/>
</dbReference>
<dbReference type="GO" id="GO:0055085">
    <property type="term" value="P:transmembrane transport"/>
    <property type="evidence" value="ECO:0007669"/>
    <property type="project" value="InterPro"/>
</dbReference>
<keyword evidence="3 5" id="KW-1133">Transmembrane helix</keyword>
<dbReference type="InterPro" id="IPR001902">
    <property type="entry name" value="SLC26A/SulP_fam"/>
</dbReference>
<keyword evidence="4 5" id="KW-0472">Membrane</keyword>
<dbReference type="AlphaFoldDB" id="A0A914CED0"/>
<feature type="domain" description="STAS" evidence="6">
    <location>
        <begin position="263"/>
        <end position="437"/>
    </location>
</feature>
<evidence type="ECO:0000256" key="4">
    <source>
        <dbReference type="ARBA" id="ARBA00023136"/>
    </source>
</evidence>
<name>A0A914CED0_9BILA</name>
<organism evidence="7 8">
    <name type="scientific">Acrobeloides nanus</name>
    <dbReference type="NCBI Taxonomy" id="290746"/>
    <lineage>
        <taxon>Eukaryota</taxon>
        <taxon>Metazoa</taxon>
        <taxon>Ecdysozoa</taxon>
        <taxon>Nematoda</taxon>
        <taxon>Chromadorea</taxon>
        <taxon>Rhabditida</taxon>
        <taxon>Tylenchina</taxon>
        <taxon>Cephalobomorpha</taxon>
        <taxon>Cephaloboidea</taxon>
        <taxon>Cephalobidae</taxon>
        <taxon>Acrobeloides</taxon>
    </lineage>
</organism>
<dbReference type="InterPro" id="IPR011547">
    <property type="entry name" value="SLC26A/SulP_dom"/>
</dbReference>
<dbReference type="GO" id="GO:0016020">
    <property type="term" value="C:membrane"/>
    <property type="evidence" value="ECO:0007669"/>
    <property type="project" value="UniProtKB-SubCell"/>
</dbReference>
<evidence type="ECO:0000256" key="3">
    <source>
        <dbReference type="ARBA" id="ARBA00022989"/>
    </source>
</evidence>
<dbReference type="WBParaSite" id="ACRNAN_Path_997.g3831.t1">
    <property type="protein sequence ID" value="ACRNAN_Path_997.g3831.t1"/>
    <property type="gene ID" value="ACRNAN_Path_997.g3831"/>
</dbReference>
<dbReference type="CDD" id="cd07042">
    <property type="entry name" value="STAS_SulP_like_sulfate_transporter"/>
    <property type="match status" value="1"/>
</dbReference>
<dbReference type="Pfam" id="PF01740">
    <property type="entry name" value="STAS"/>
    <property type="match status" value="1"/>
</dbReference>
<sequence length="469" mass="53649">MHQEEFDAKFLYQQPKPKHNFFIRQARIIFRSYYRPCLSTNAFINAVISFVPIIQWLPKYNFQSNLLNDIIGGITVGVLHVPQGIAYAILANVPPVIGLYTSFFPPLFYMIFGTSRLNSIGSFAVVSLMAGVTVNRIQAEYSTDNELISNSNSTSNLIIPGAPTAIILYLGQWLRTLPMCVLSAIIIFALKGMFKKVMDLRTLWPLSKIDFVICSKNFFMRYINLEHMASKLFVNDMLGCVGRPRWHFLSRLSGTNDYRDDERYQYVEHDNGICIFRFDSPLLFTNVDYFKKCIDKAAIHWQNRCPYKLTPEKIQALEQKRENNEINKNKTINIDQIKEPPVLVQSNPNVETVMPDESTIEAIQQHFIVDCSGFTFVDYMGVNALKEIFTEMSYKNVIVYFAAAKAPVRDLFEASGFYTNVPKSNFYPTIRDAVAIAKKRQHESAAYFVTEIAIPHDPLDALLKAQPVN</sequence>
<proteinExistence type="predicted"/>
<dbReference type="SUPFAM" id="SSF52091">
    <property type="entry name" value="SpoIIaa-like"/>
    <property type="match status" value="1"/>
</dbReference>
<keyword evidence="7" id="KW-1185">Reference proteome</keyword>
<dbReference type="Pfam" id="PF00916">
    <property type="entry name" value="Sulfate_transp"/>
    <property type="match status" value="2"/>
</dbReference>
<evidence type="ECO:0000256" key="1">
    <source>
        <dbReference type="ARBA" id="ARBA00004141"/>
    </source>
</evidence>
<dbReference type="PANTHER" id="PTHR11814">
    <property type="entry name" value="SULFATE TRANSPORTER"/>
    <property type="match status" value="1"/>
</dbReference>
<comment type="subcellular location">
    <subcellularLocation>
        <location evidence="1">Membrane</location>
        <topology evidence="1">Multi-pass membrane protein</topology>
    </subcellularLocation>
</comment>